<proteinExistence type="predicted"/>
<evidence type="ECO:0000256" key="2">
    <source>
        <dbReference type="ARBA" id="ARBA00023315"/>
    </source>
</evidence>
<evidence type="ECO:0000313" key="5">
    <source>
        <dbReference type="Proteomes" id="UP000239772"/>
    </source>
</evidence>
<dbReference type="PROSITE" id="PS51186">
    <property type="entry name" value="GNAT"/>
    <property type="match status" value="1"/>
</dbReference>
<evidence type="ECO:0000259" key="3">
    <source>
        <dbReference type="PROSITE" id="PS51186"/>
    </source>
</evidence>
<dbReference type="InterPro" id="IPR016181">
    <property type="entry name" value="Acyl_CoA_acyltransferase"/>
</dbReference>
<dbReference type="CDD" id="cd04301">
    <property type="entry name" value="NAT_SF"/>
    <property type="match status" value="1"/>
</dbReference>
<dbReference type="PANTHER" id="PTHR43877">
    <property type="entry name" value="AMINOALKYLPHOSPHONATE N-ACETYLTRANSFERASE-RELATED-RELATED"/>
    <property type="match status" value="1"/>
</dbReference>
<keyword evidence="5" id="KW-1185">Reference proteome</keyword>
<dbReference type="GO" id="GO:0016747">
    <property type="term" value="F:acyltransferase activity, transferring groups other than amino-acyl groups"/>
    <property type="evidence" value="ECO:0007669"/>
    <property type="project" value="InterPro"/>
</dbReference>
<reference evidence="5" key="1">
    <citation type="submission" date="2018-03" db="EMBL/GenBank/DDBJ databases">
        <authorList>
            <person name="Sun L."/>
            <person name="Liu H."/>
            <person name="Chen W."/>
            <person name="Huang K."/>
            <person name="Liu W."/>
            <person name="Gao X."/>
        </authorList>
    </citation>
    <scope>NUCLEOTIDE SEQUENCE [LARGE SCALE GENOMIC DNA]</scope>
    <source>
        <strain evidence="5">SH9</strain>
    </source>
</reference>
<dbReference type="PANTHER" id="PTHR43877:SF2">
    <property type="entry name" value="AMINOALKYLPHOSPHONATE N-ACETYLTRANSFERASE-RELATED"/>
    <property type="match status" value="1"/>
</dbReference>
<dbReference type="OrthoDB" id="3389160at2"/>
<feature type="domain" description="N-acetyltransferase" evidence="3">
    <location>
        <begin position="3"/>
        <end position="172"/>
    </location>
</feature>
<sequence>MSLTTRVLDPAAARDAMPALVDILVSCVAGGASVGFMNPFAPEEARAWWRGVIDDLEADRLALVAAERDGRIFGTAQLHPCAKPNQPHRGDVAKVLVHASARRQGIGEALMAEIDAEARRRGLSLLTLDTVTGSPASHMYQKAGWIRVGDIPDYALWPDGGFCSTTIFYKRL</sequence>
<keyword evidence="1 4" id="KW-0808">Transferase</keyword>
<dbReference type="Gene3D" id="3.40.630.30">
    <property type="match status" value="1"/>
</dbReference>
<dbReference type="SUPFAM" id="SSF55729">
    <property type="entry name" value="Acyl-CoA N-acyltransferases (Nat)"/>
    <property type="match status" value="1"/>
</dbReference>
<dbReference type="Pfam" id="PF00583">
    <property type="entry name" value="Acetyltransf_1"/>
    <property type="match status" value="1"/>
</dbReference>
<evidence type="ECO:0000256" key="1">
    <source>
        <dbReference type="ARBA" id="ARBA00022679"/>
    </source>
</evidence>
<dbReference type="InterPro" id="IPR000182">
    <property type="entry name" value="GNAT_dom"/>
</dbReference>
<keyword evidence="2" id="KW-0012">Acyltransferase</keyword>
<dbReference type="InterPro" id="IPR050832">
    <property type="entry name" value="Bact_Acetyltransf"/>
</dbReference>
<protein>
    <submittedName>
        <fullName evidence="4">GNAT family N-acetyltransferase</fullName>
    </submittedName>
</protein>
<name>A0A2T1HT34_9HYPH</name>
<dbReference type="AlphaFoldDB" id="A0A2T1HT34"/>
<gene>
    <name evidence="4" type="ORF">SLNSH_12115</name>
</gene>
<dbReference type="Proteomes" id="UP000239772">
    <property type="component" value="Unassembled WGS sequence"/>
</dbReference>
<organism evidence="4 5">
    <name type="scientific">Alsobacter soli</name>
    <dbReference type="NCBI Taxonomy" id="2109933"/>
    <lineage>
        <taxon>Bacteria</taxon>
        <taxon>Pseudomonadati</taxon>
        <taxon>Pseudomonadota</taxon>
        <taxon>Alphaproteobacteria</taxon>
        <taxon>Hyphomicrobiales</taxon>
        <taxon>Alsobacteraceae</taxon>
        <taxon>Alsobacter</taxon>
    </lineage>
</organism>
<dbReference type="RefSeq" id="WP_106337249.1">
    <property type="nucleotide sequence ID" value="NZ_PVZS01000011.1"/>
</dbReference>
<evidence type="ECO:0000313" key="4">
    <source>
        <dbReference type="EMBL" id="PSC04823.1"/>
    </source>
</evidence>
<accession>A0A2T1HT34</accession>
<dbReference type="EMBL" id="PVZS01000011">
    <property type="protein sequence ID" value="PSC04823.1"/>
    <property type="molecule type" value="Genomic_DNA"/>
</dbReference>
<comment type="caution">
    <text evidence="4">The sequence shown here is derived from an EMBL/GenBank/DDBJ whole genome shotgun (WGS) entry which is preliminary data.</text>
</comment>